<proteinExistence type="predicted"/>
<dbReference type="HOGENOM" id="CLU_471933_0_0_1"/>
<accession>E3NMY4</accession>
<evidence type="ECO:0000313" key="1">
    <source>
        <dbReference type="EMBL" id="EFP09085.1"/>
    </source>
</evidence>
<dbReference type="OrthoDB" id="5838776at2759"/>
<dbReference type="InterPro" id="IPR016024">
    <property type="entry name" value="ARM-type_fold"/>
</dbReference>
<dbReference type="OMA" id="GNCEHES"/>
<dbReference type="STRING" id="31234.E3NMY4"/>
<gene>
    <name evidence="1" type="ORF">CRE_23213</name>
</gene>
<dbReference type="SUPFAM" id="SSF48371">
    <property type="entry name" value="ARM repeat"/>
    <property type="match status" value="1"/>
</dbReference>
<evidence type="ECO:0000313" key="2">
    <source>
        <dbReference type="Proteomes" id="UP000008281"/>
    </source>
</evidence>
<dbReference type="eggNOG" id="KOG3665">
    <property type="taxonomic scope" value="Eukaryota"/>
</dbReference>
<dbReference type="PANTHER" id="PTHR12904">
    <property type="match status" value="1"/>
</dbReference>
<dbReference type="InterPro" id="IPR051341">
    <property type="entry name" value="Zyg-11_UBL_adapter"/>
</dbReference>
<dbReference type="Proteomes" id="UP000008281">
    <property type="component" value="Unassembled WGS sequence"/>
</dbReference>
<protein>
    <submittedName>
        <fullName evidence="1">Uncharacterized protein</fullName>
    </submittedName>
</protein>
<keyword evidence="2" id="KW-1185">Reference proteome</keyword>
<dbReference type="Gene3D" id="3.80.10.10">
    <property type="entry name" value="Ribonuclease Inhibitor"/>
    <property type="match status" value="1"/>
</dbReference>
<reference evidence="1" key="1">
    <citation type="submission" date="2007-07" db="EMBL/GenBank/DDBJ databases">
        <title>PCAP assembly of the Caenorhabditis remanei genome.</title>
        <authorList>
            <consortium name="The Caenorhabditis remanei Sequencing Consortium"/>
            <person name="Wilson R.K."/>
        </authorList>
    </citation>
    <scope>NUCLEOTIDE SEQUENCE [LARGE SCALE GENOMIC DNA]</scope>
    <source>
        <strain evidence="1">PB4641</strain>
    </source>
</reference>
<organism evidence="2">
    <name type="scientific">Caenorhabditis remanei</name>
    <name type="common">Caenorhabditis vulgaris</name>
    <dbReference type="NCBI Taxonomy" id="31234"/>
    <lineage>
        <taxon>Eukaryota</taxon>
        <taxon>Metazoa</taxon>
        <taxon>Ecdysozoa</taxon>
        <taxon>Nematoda</taxon>
        <taxon>Chromadorea</taxon>
        <taxon>Rhabditida</taxon>
        <taxon>Rhabditina</taxon>
        <taxon>Rhabditomorpha</taxon>
        <taxon>Rhabditoidea</taxon>
        <taxon>Rhabditidae</taxon>
        <taxon>Peloderinae</taxon>
        <taxon>Caenorhabditis</taxon>
    </lineage>
</organism>
<dbReference type="SUPFAM" id="SSF52047">
    <property type="entry name" value="RNI-like"/>
    <property type="match status" value="1"/>
</dbReference>
<name>E3NMY4_CAERE</name>
<dbReference type="PANTHER" id="PTHR12904:SF28">
    <property type="entry name" value="ATP SYNTHASE SUBUNIT ALPHA-RELATED"/>
    <property type="match status" value="1"/>
</dbReference>
<dbReference type="InParanoid" id="E3NMY4"/>
<sequence>MSVPSLLDLTNSQVMDCIFEGTLPPSAYQLDPVISNRLFEEYCRIYDIEITKSVIKEICSRLNVTRVNMRHCVVQRSEILILQNQNIESLVMGSLMCLEPRQITAPSTTLKIEALLKRCLNEESRKSLKHLDLSQTGNDYLDGWVENISKLLPSLISLGIAGRSLSATEFTTLCTFYRNLRNLDISNSNVNDLRGISNLSNLEVLAIGGLEVTDMKEVFELKKLRVLDLSSRECLCCLRNLLETYLSCHQVLPDLRFIDCSGNFANPDMIVNLLETHKTLQQVGLIGVDRDFPDFPNVKLLTHSTIRTSIEAIHHYTTTKNYSAICAILKKISEILVENYDGETEETLRECFFALCRVIKVFPDGQSLHKLVTECLRIMCRDTRIYMLSVSERHDLVNTLFTICDHWPTYKQNFEQSETIQNVWKMFQNLSFLMTKNLNSRRIFETAMEYVMEEGTMIGYIEKCCLKVMGDSVDQMSPSDQLSIFDHRQTCRHLLDLLHNSYKQNRHEIYRLVLGILHKTVAQCPEVFVEMGGVWILIGHLKKFNYYDSLCMLRMLVTSKQQKIVQEMRKTDNVQRLVRFLQACANELDVSPNTYMIKEKTFILASILSEIIFYSKESHLKTIYWITVTRILREVLIKLSGAPTCSIDTTFFETYYETPRGEDLTETPIEYLKRNRDERGCCLYCLLQGV</sequence>
<dbReference type="GO" id="GO:0031462">
    <property type="term" value="C:Cul2-RING ubiquitin ligase complex"/>
    <property type="evidence" value="ECO:0007669"/>
    <property type="project" value="TreeGrafter"/>
</dbReference>
<dbReference type="EMBL" id="DS269125">
    <property type="protein sequence ID" value="EFP09085.1"/>
    <property type="molecule type" value="Genomic_DNA"/>
</dbReference>
<dbReference type="InterPro" id="IPR032675">
    <property type="entry name" value="LRR_dom_sf"/>
</dbReference>
<dbReference type="AlphaFoldDB" id="E3NMY4"/>